<dbReference type="Pfam" id="PF01797">
    <property type="entry name" value="Y1_Tnp"/>
    <property type="match status" value="1"/>
</dbReference>
<dbReference type="STRING" id="1618364.UX86_C0022G0006"/>
<organism evidence="2 3">
    <name type="scientific">Candidatus Amesbacteria bacterium GW2011_GWC1_47_15</name>
    <dbReference type="NCBI Taxonomy" id="1618364"/>
    <lineage>
        <taxon>Bacteria</taxon>
        <taxon>Candidatus Amesiibacteriota</taxon>
    </lineage>
</organism>
<dbReference type="AlphaFoldDB" id="A0A0G1S2G2"/>
<dbReference type="Gene3D" id="3.30.70.1290">
    <property type="entry name" value="Transposase IS200-like"/>
    <property type="match status" value="1"/>
</dbReference>
<evidence type="ECO:0000313" key="3">
    <source>
        <dbReference type="Proteomes" id="UP000034502"/>
    </source>
</evidence>
<dbReference type="InterPro" id="IPR002686">
    <property type="entry name" value="Transposase_17"/>
</dbReference>
<dbReference type="SUPFAM" id="SSF143422">
    <property type="entry name" value="Transposase IS200-like"/>
    <property type="match status" value="1"/>
</dbReference>
<dbReference type="GO" id="GO:0004803">
    <property type="term" value="F:transposase activity"/>
    <property type="evidence" value="ECO:0007669"/>
    <property type="project" value="InterPro"/>
</dbReference>
<comment type="caution">
    <text evidence="2">The sequence shown here is derived from an EMBL/GenBank/DDBJ whole genome shotgun (WGS) entry which is preliminary data.</text>
</comment>
<name>A0A0G1S2G2_9BACT</name>
<dbReference type="PANTHER" id="PTHR34322:SF2">
    <property type="entry name" value="TRANSPOSASE IS200-LIKE DOMAIN-CONTAINING PROTEIN"/>
    <property type="match status" value="1"/>
</dbReference>
<protein>
    <recommendedName>
        <fullName evidence="1">Transposase IS200-like domain-containing protein</fullName>
    </recommendedName>
</protein>
<dbReference type="GO" id="GO:0003677">
    <property type="term" value="F:DNA binding"/>
    <property type="evidence" value="ECO:0007669"/>
    <property type="project" value="InterPro"/>
</dbReference>
<dbReference type="PANTHER" id="PTHR34322">
    <property type="entry name" value="TRANSPOSASE, Y1_TNP DOMAIN-CONTAINING"/>
    <property type="match status" value="1"/>
</dbReference>
<dbReference type="InterPro" id="IPR036515">
    <property type="entry name" value="Transposase_17_sf"/>
</dbReference>
<dbReference type="EMBL" id="LCNU01000022">
    <property type="protein sequence ID" value="KKU63532.1"/>
    <property type="molecule type" value="Genomic_DNA"/>
</dbReference>
<dbReference type="SMART" id="SM01321">
    <property type="entry name" value="Y1_Tnp"/>
    <property type="match status" value="1"/>
</dbReference>
<dbReference type="Proteomes" id="UP000034502">
    <property type="component" value="Unassembled WGS sequence"/>
</dbReference>
<dbReference type="GO" id="GO:0006313">
    <property type="term" value="P:DNA transposition"/>
    <property type="evidence" value="ECO:0007669"/>
    <property type="project" value="InterPro"/>
</dbReference>
<sequence length="223" mass="26080">MPGRDQILVNGEIYHVYNRGITHQDTFIDPGDYYRALDTLVYYRPEKFSLRYSHYIRLTESTKQELSFQAQQNSVHLVDLVAYCFMPNHFHLLIQQRTEEGISNFLSRFTNSYTRYFNTKRSRIGPLFQGRFKAVRIEGEEQLIHVSRYIHLNPYSAGMVNSASGLSGYMYSSYPEYLGLSPFPVCQKVAVLSIVPRDVYSRFVVGHADYQRELQLIKHLLLE</sequence>
<reference evidence="2 3" key="1">
    <citation type="journal article" date="2015" name="Nature">
        <title>rRNA introns, odd ribosomes, and small enigmatic genomes across a large radiation of phyla.</title>
        <authorList>
            <person name="Brown C.T."/>
            <person name="Hug L.A."/>
            <person name="Thomas B.C."/>
            <person name="Sharon I."/>
            <person name="Castelle C.J."/>
            <person name="Singh A."/>
            <person name="Wilkins M.J."/>
            <person name="Williams K.H."/>
            <person name="Banfield J.F."/>
        </authorList>
    </citation>
    <scope>NUCLEOTIDE SEQUENCE [LARGE SCALE GENOMIC DNA]</scope>
</reference>
<gene>
    <name evidence="2" type="ORF">UX86_C0022G0006</name>
</gene>
<feature type="domain" description="Transposase IS200-like" evidence="1">
    <location>
        <begin position="9"/>
        <end position="153"/>
    </location>
</feature>
<evidence type="ECO:0000259" key="1">
    <source>
        <dbReference type="SMART" id="SM01321"/>
    </source>
</evidence>
<proteinExistence type="predicted"/>
<evidence type="ECO:0000313" key="2">
    <source>
        <dbReference type="EMBL" id="KKU63532.1"/>
    </source>
</evidence>
<accession>A0A0G1S2G2</accession>